<dbReference type="RefSeq" id="WP_196566991.1">
    <property type="nucleotide sequence ID" value="NZ_JADRYY010000009.1"/>
</dbReference>
<name>A0ABS0IZQ8_9GAMM</name>
<feature type="chain" id="PRO_5047131870" evidence="5">
    <location>
        <begin position="25"/>
        <end position="183"/>
    </location>
</feature>
<dbReference type="EMBL" id="JADSJP010000063">
    <property type="protein sequence ID" value="MBG2881221.1"/>
    <property type="molecule type" value="Genomic_DNA"/>
</dbReference>
<evidence type="ECO:0000256" key="3">
    <source>
        <dbReference type="ARBA" id="ARBA00022729"/>
    </source>
</evidence>
<organism evidence="6 7">
    <name type="scientific">Proteus alimentorum</name>
    <dbReference type="NCBI Taxonomy" id="1973495"/>
    <lineage>
        <taxon>Bacteria</taxon>
        <taxon>Pseudomonadati</taxon>
        <taxon>Pseudomonadota</taxon>
        <taxon>Gammaproteobacteria</taxon>
        <taxon>Enterobacterales</taxon>
        <taxon>Morganellaceae</taxon>
        <taxon>Proteus</taxon>
    </lineage>
</organism>
<proteinExistence type="inferred from homology"/>
<dbReference type="SUPFAM" id="SSF49401">
    <property type="entry name" value="Bacterial adhesins"/>
    <property type="match status" value="1"/>
</dbReference>
<reference evidence="6 7" key="1">
    <citation type="submission" date="2020-11" db="EMBL/GenBank/DDBJ databases">
        <title>Enhanced detection system for hospital associated transmission using whole genome sequencing surveillance.</title>
        <authorList>
            <person name="Harrison L.H."/>
            <person name="Van Tyne D."/>
            <person name="Marsh J.W."/>
            <person name="Griffith M.P."/>
            <person name="Snyder D.J."/>
            <person name="Cooper V.S."/>
            <person name="Mustapha M."/>
        </authorList>
    </citation>
    <scope>NUCLEOTIDE SEQUENCE [LARGE SCALE GENOMIC DNA]</scope>
    <source>
        <strain evidence="6 7">PR00075</strain>
    </source>
</reference>
<dbReference type="PANTHER" id="PTHR33420">
    <property type="entry name" value="FIMBRIAL SUBUNIT ELFA-RELATED"/>
    <property type="match status" value="1"/>
</dbReference>
<keyword evidence="3 5" id="KW-0732">Signal</keyword>
<dbReference type="InterPro" id="IPR036937">
    <property type="entry name" value="Adhesion_dom_fimbrial_sf"/>
</dbReference>
<protein>
    <submittedName>
        <fullName evidence="6">Type 1 fimbrial protein</fullName>
    </submittedName>
</protein>
<accession>A0ABS0IZQ8</accession>
<dbReference type="InterPro" id="IPR050263">
    <property type="entry name" value="Bact_Fimbrial_Adh_Pro"/>
</dbReference>
<evidence type="ECO:0000313" key="6">
    <source>
        <dbReference type="EMBL" id="MBG2881221.1"/>
    </source>
</evidence>
<feature type="signal peptide" evidence="5">
    <location>
        <begin position="1"/>
        <end position="24"/>
    </location>
</feature>
<dbReference type="InterPro" id="IPR008966">
    <property type="entry name" value="Adhesion_dom_sf"/>
</dbReference>
<dbReference type="Proteomes" id="UP000614721">
    <property type="component" value="Unassembled WGS sequence"/>
</dbReference>
<comment type="subcellular location">
    <subcellularLocation>
        <location evidence="1">Fimbrium</location>
    </subcellularLocation>
</comment>
<keyword evidence="4" id="KW-0281">Fimbrium</keyword>
<evidence type="ECO:0000313" key="7">
    <source>
        <dbReference type="Proteomes" id="UP000614721"/>
    </source>
</evidence>
<evidence type="ECO:0000256" key="2">
    <source>
        <dbReference type="ARBA" id="ARBA00006671"/>
    </source>
</evidence>
<evidence type="ECO:0000256" key="1">
    <source>
        <dbReference type="ARBA" id="ARBA00004561"/>
    </source>
</evidence>
<sequence>MSLIKKVAPFIVMSGLMVAGNAVAQTQGTTVTFEALIRAASCDVSSTTEGSRIDWGTFTSADVASKNVGDKLGEDKTFNLELTNCSAALAADGTINLYARGNKSNFNAEMFANPTARSLAVKLLATSKNVLIVPNVETGLKLGTAIVQGGNATIPMTAGLYLTTGKVDRDELKVPVTFTVAYN</sequence>
<dbReference type="PANTHER" id="PTHR33420:SF3">
    <property type="entry name" value="FIMBRIAL SUBUNIT ELFA"/>
    <property type="match status" value="1"/>
</dbReference>
<gene>
    <name evidence="6" type="ORF">I4902_18405</name>
</gene>
<comment type="caution">
    <text evidence="6">The sequence shown here is derived from an EMBL/GenBank/DDBJ whole genome shotgun (WGS) entry which is preliminary data.</text>
</comment>
<comment type="similarity">
    <text evidence="2">Belongs to the fimbrial protein family.</text>
</comment>
<dbReference type="Gene3D" id="2.60.40.1090">
    <property type="entry name" value="Fimbrial-type adhesion domain"/>
    <property type="match status" value="1"/>
</dbReference>
<keyword evidence="7" id="KW-1185">Reference proteome</keyword>
<evidence type="ECO:0000256" key="5">
    <source>
        <dbReference type="SAM" id="SignalP"/>
    </source>
</evidence>
<evidence type="ECO:0000256" key="4">
    <source>
        <dbReference type="ARBA" id="ARBA00023263"/>
    </source>
</evidence>